<evidence type="ECO:0000313" key="1">
    <source>
        <dbReference type="EMBL" id="VVC28822.1"/>
    </source>
</evidence>
<dbReference type="EMBL" id="CABPRJ010000484">
    <property type="protein sequence ID" value="VVC28822.1"/>
    <property type="molecule type" value="Genomic_DNA"/>
</dbReference>
<keyword evidence="2" id="KW-1185">Reference proteome</keyword>
<gene>
    <name evidence="1" type="ORF">CINCED_3A012138</name>
</gene>
<dbReference type="OrthoDB" id="6630013at2759"/>
<accession>A0A5E4MET4</accession>
<reference evidence="1 2" key="1">
    <citation type="submission" date="2019-08" db="EMBL/GenBank/DDBJ databases">
        <authorList>
            <person name="Alioto T."/>
            <person name="Alioto T."/>
            <person name="Gomez Garrido J."/>
        </authorList>
    </citation>
    <scope>NUCLEOTIDE SEQUENCE [LARGE SCALE GENOMIC DNA]</scope>
</reference>
<protein>
    <submittedName>
        <fullName evidence="1">Uncharacterized protein</fullName>
    </submittedName>
</protein>
<name>A0A5E4MET4_9HEMI</name>
<organism evidence="1 2">
    <name type="scientific">Cinara cedri</name>
    <dbReference type="NCBI Taxonomy" id="506608"/>
    <lineage>
        <taxon>Eukaryota</taxon>
        <taxon>Metazoa</taxon>
        <taxon>Ecdysozoa</taxon>
        <taxon>Arthropoda</taxon>
        <taxon>Hexapoda</taxon>
        <taxon>Insecta</taxon>
        <taxon>Pterygota</taxon>
        <taxon>Neoptera</taxon>
        <taxon>Paraneoptera</taxon>
        <taxon>Hemiptera</taxon>
        <taxon>Sternorrhyncha</taxon>
        <taxon>Aphidomorpha</taxon>
        <taxon>Aphidoidea</taxon>
        <taxon>Aphididae</taxon>
        <taxon>Lachninae</taxon>
        <taxon>Cinara</taxon>
    </lineage>
</organism>
<dbReference type="Proteomes" id="UP000325440">
    <property type="component" value="Unassembled WGS sequence"/>
</dbReference>
<dbReference type="AlphaFoldDB" id="A0A5E4MET4"/>
<sequence length="435" mass="50753">MTEHLATIRRYKLLSSEILFPYLISNDNAQTLFIPLYVRGHHQLPLGTGIQFIMMELNKNYFINIICHSVNNCATFLAVESKFTDTTPYFNTYYEKLKLFNNYGEWFSTLDYGLMDIGNVILIQTDIEKNIWSRAIVAHEFSPKYYLIDQQKFYLDDKVYAFRSCPSRFLQLTLPTYNIDINLCLEDDQIRNHIETIILKHQLGQINFKFTPKIFKNNIYSGKLFVNNKNLKSISLKKLIKSVNITQLLDEIDMDQNLKKFKFPLFNPLNFEHLIGIYNPRHLDNLDLSNINLYSNSIELCELCEKDFFSTNNSKYISFDDNLSTEGDLMNEYPINNPNTIKTTGEELDPIPMSSCQGFYSETTNENYLCEPNFKLIENIFKKPLKSSLRKQSDTNKPKITKKVSFADLLPLPSMSITETQFSCTINDNWSDNED</sequence>
<evidence type="ECO:0000313" key="2">
    <source>
        <dbReference type="Proteomes" id="UP000325440"/>
    </source>
</evidence>
<proteinExistence type="predicted"/>